<accession>A0ABN7WZ75</accession>
<organism evidence="1 2">
    <name type="scientific">Gigaspora margarita</name>
    <dbReference type="NCBI Taxonomy" id="4874"/>
    <lineage>
        <taxon>Eukaryota</taxon>
        <taxon>Fungi</taxon>
        <taxon>Fungi incertae sedis</taxon>
        <taxon>Mucoromycota</taxon>
        <taxon>Glomeromycotina</taxon>
        <taxon>Glomeromycetes</taxon>
        <taxon>Diversisporales</taxon>
        <taxon>Gigasporaceae</taxon>
        <taxon>Gigaspora</taxon>
    </lineage>
</organism>
<protein>
    <submittedName>
        <fullName evidence="1">32569_t:CDS:1</fullName>
    </submittedName>
</protein>
<name>A0ABN7WZ75_GIGMA</name>
<feature type="non-terminal residue" evidence="1">
    <location>
        <position position="1"/>
    </location>
</feature>
<evidence type="ECO:0000313" key="1">
    <source>
        <dbReference type="EMBL" id="CAG8844016.1"/>
    </source>
</evidence>
<keyword evidence="2" id="KW-1185">Reference proteome</keyword>
<dbReference type="Proteomes" id="UP000789901">
    <property type="component" value="Unassembled WGS sequence"/>
</dbReference>
<reference evidence="1 2" key="1">
    <citation type="submission" date="2021-06" db="EMBL/GenBank/DDBJ databases">
        <authorList>
            <person name="Kallberg Y."/>
            <person name="Tangrot J."/>
            <person name="Rosling A."/>
        </authorList>
    </citation>
    <scope>NUCLEOTIDE SEQUENCE [LARGE SCALE GENOMIC DNA]</scope>
    <source>
        <strain evidence="1 2">120-4 pot B 10/14</strain>
    </source>
</reference>
<dbReference type="EMBL" id="CAJVQB010074357">
    <property type="protein sequence ID" value="CAG8844016.1"/>
    <property type="molecule type" value="Genomic_DNA"/>
</dbReference>
<proteinExistence type="predicted"/>
<feature type="non-terminal residue" evidence="1">
    <location>
        <position position="117"/>
    </location>
</feature>
<evidence type="ECO:0000313" key="2">
    <source>
        <dbReference type="Proteomes" id="UP000789901"/>
    </source>
</evidence>
<comment type="caution">
    <text evidence="1">The sequence shown here is derived from an EMBL/GenBank/DDBJ whole genome shotgun (WGS) entry which is preliminary data.</text>
</comment>
<sequence>PIITNSSELVHSGYLKFKEFIRAPENIPMINLTNNFFIIHVLIERLKPIVVQAYIDMKFNNVAIRYYEDYAEINRVFLSAARDVKPTPIFVVLSTDTPATPHTRCISQTQTLSGQTS</sequence>
<gene>
    <name evidence="1" type="ORF">GMARGA_LOCUS36858</name>
</gene>